<dbReference type="GO" id="GO:0004674">
    <property type="term" value="F:protein serine/threonine kinase activity"/>
    <property type="evidence" value="ECO:0007669"/>
    <property type="project" value="UniProtKB-EC"/>
</dbReference>
<dbReference type="GO" id="GO:0000407">
    <property type="term" value="C:phagophore assembly site"/>
    <property type="evidence" value="ECO:0007669"/>
    <property type="project" value="TreeGrafter"/>
</dbReference>
<feature type="compositionally biased region" description="Basic and acidic residues" evidence="6">
    <location>
        <begin position="157"/>
        <end position="168"/>
    </location>
</feature>
<feature type="compositionally biased region" description="Basic and acidic residues" evidence="6">
    <location>
        <begin position="259"/>
        <end position="283"/>
    </location>
</feature>
<evidence type="ECO:0000259" key="7">
    <source>
        <dbReference type="PROSITE" id="PS50011"/>
    </source>
</evidence>
<dbReference type="GO" id="GO:0005524">
    <property type="term" value="F:ATP binding"/>
    <property type="evidence" value="ECO:0007669"/>
    <property type="project" value="UniProtKB-KW"/>
</dbReference>
<name>A0A8S0X6G6_CYCAE</name>
<dbReference type="OrthoDB" id="10252171at2759"/>
<evidence type="ECO:0000256" key="3">
    <source>
        <dbReference type="ARBA" id="ARBA00022741"/>
    </source>
</evidence>
<dbReference type="EC" id="2.7.11.1" evidence="1"/>
<dbReference type="AlphaFoldDB" id="A0A8S0X6G6"/>
<evidence type="ECO:0000256" key="6">
    <source>
        <dbReference type="SAM" id="MobiDB-lite"/>
    </source>
</evidence>
<dbReference type="PANTHER" id="PTHR24348:SF22">
    <property type="entry name" value="NON-SPECIFIC SERINE_THREONINE PROTEIN KINASE"/>
    <property type="match status" value="1"/>
</dbReference>
<dbReference type="Proteomes" id="UP000467700">
    <property type="component" value="Unassembled WGS sequence"/>
</dbReference>
<dbReference type="SMART" id="SM00220">
    <property type="entry name" value="S_TKc"/>
    <property type="match status" value="1"/>
</dbReference>
<reference evidence="8 9" key="1">
    <citation type="submission" date="2020-01" db="EMBL/GenBank/DDBJ databases">
        <authorList>
            <person name="Gupta K D."/>
        </authorList>
    </citation>
    <scope>NUCLEOTIDE SEQUENCE [LARGE SCALE GENOMIC DNA]</scope>
</reference>
<evidence type="ECO:0000256" key="5">
    <source>
        <dbReference type="ARBA" id="ARBA00022840"/>
    </source>
</evidence>
<feature type="domain" description="Protein kinase" evidence="7">
    <location>
        <begin position="350"/>
        <end position="635"/>
    </location>
</feature>
<feature type="compositionally biased region" description="Basic and acidic residues" evidence="6">
    <location>
        <begin position="196"/>
        <end position="233"/>
    </location>
</feature>
<feature type="region of interest" description="Disordered" evidence="6">
    <location>
        <begin position="185"/>
        <end position="320"/>
    </location>
</feature>
<dbReference type="InterPro" id="IPR008271">
    <property type="entry name" value="Ser/Thr_kinase_AS"/>
</dbReference>
<evidence type="ECO:0000313" key="9">
    <source>
        <dbReference type="Proteomes" id="UP000467700"/>
    </source>
</evidence>
<keyword evidence="5" id="KW-0067">ATP-binding</keyword>
<evidence type="ECO:0000313" key="8">
    <source>
        <dbReference type="EMBL" id="CAA7268792.1"/>
    </source>
</evidence>
<dbReference type="GO" id="GO:0000045">
    <property type="term" value="P:autophagosome assembly"/>
    <property type="evidence" value="ECO:0007669"/>
    <property type="project" value="TreeGrafter"/>
</dbReference>
<dbReference type="SUPFAM" id="SSF56112">
    <property type="entry name" value="Protein kinase-like (PK-like)"/>
    <property type="match status" value="1"/>
</dbReference>
<evidence type="ECO:0000256" key="2">
    <source>
        <dbReference type="ARBA" id="ARBA00022679"/>
    </source>
</evidence>
<dbReference type="Pfam" id="PF00069">
    <property type="entry name" value="Pkinase"/>
    <property type="match status" value="1"/>
</dbReference>
<dbReference type="PROSITE" id="PS50011">
    <property type="entry name" value="PROTEIN_KINASE_DOM"/>
    <property type="match status" value="1"/>
</dbReference>
<proteinExistence type="predicted"/>
<organism evidence="8 9">
    <name type="scientific">Cyclocybe aegerita</name>
    <name type="common">Black poplar mushroom</name>
    <name type="synonym">Agrocybe aegerita</name>
    <dbReference type="NCBI Taxonomy" id="1973307"/>
    <lineage>
        <taxon>Eukaryota</taxon>
        <taxon>Fungi</taxon>
        <taxon>Dikarya</taxon>
        <taxon>Basidiomycota</taxon>
        <taxon>Agaricomycotina</taxon>
        <taxon>Agaricomycetes</taxon>
        <taxon>Agaricomycetidae</taxon>
        <taxon>Agaricales</taxon>
        <taxon>Agaricineae</taxon>
        <taxon>Bolbitiaceae</taxon>
        <taxon>Cyclocybe</taxon>
    </lineage>
</organism>
<feature type="compositionally biased region" description="Basic and acidic residues" evidence="6">
    <location>
        <begin position="129"/>
        <end position="147"/>
    </location>
</feature>
<keyword evidence="2" id="KW-0808">Transferase</keyword>
<keyword evidence="4" id="KW-0418">Kinase</keyword>
<keyword evidence="3" id="KW-0547">Nucleotide-binding</keyword>
<dbReference type="EMBL" id="CACVBS010000070">
    <property type="protein sequence ID" value="CAA7268792.1"/>
    <property type="molecule type" value="Genomic_DNA"/>
</dbReference>
<feature type="compositionally biased region" description="Acidic residues" evidence="6">
    <location>
        <begin position="304"/>
        <end position="313"/>
    </location>
</feature>
<dbReference type="GO" id="GO:0010506">
    <property type="term" value="P:regulation of autophagy"/>
    <property type="evidence" value="ECO:0007669"/>
    <property type="project" value="InterPro"/>
</dbReference>
<dbReference type="GO" id="GO:0016020">
    <property type="term" value="C:membrane"/>
    <property type="evidence" value="ECO:0007669"/>
    <property type="project" value="TreeGrafter"/>
</dbReference>
<dbReference type="InterPro" id="IPR011009">
    <property type="entry name" value="Kinase-like_dom_sf"/>
</dbReference>
<dbReference type="PANTHER" id="PTHR24348">
    <property type="entry name" value="SERINE/THREONINE-PROTEIN KINASE UNC-51-RELATED"/>
    <property type="match status" value="1"/>
</dbReference>
<feature type="region of interest" description="Disordered" evidence="6">
    <location>
        <begin position="123"/>
        <end position="171"/>
    </location>
</feature>
<sequence>MGLLLFGHQRKPLAFHLAPGANPMSPNDSYKAFTLTTTNPHLNDASADRLHLFPPPQTAPIRFDTMFRGLLWPEAVRRDRANNVSFTFDSPSRLATVPDATEALLSTSDMSLESCFDRAELDEVDDEDNCKGGEDDCEEGDAHREDQQAGDGVHTTNPDEAHGPCHQDDDNEFEDLWHRAWQGDDDSQYASTSHHHQAERSIAEDDQHLGHHDSPIADDEGRVATQHDPERHQSHYTPSPESSHRQDQRTDPEVDEVDEHQWQTRATEEGIAKDFDTSRRSHDDGDDSFIYDEVPQVESQEYYSDSDAEDEAEERERAEELERRFQTLYSRPYQNIIPPVHPEPGIREPRESWSAIGRVPTVVLIAGREIQPGNGLSRVVYVRSVGEQVNGYGLERGSVWAMKTFGYFDREEDPEAYARRELHIQSELQAYDDAFVFELMHADLRMLLNEGRIHRSDCPRFLAQMAIGIATLHSVGIIHRDIKPENILIDAKGNVKITDFGLSFVTKLHCPVPAGHDFTERGEDNWQRGLVGTREYMAPEMIRMSKTILEIDYFSLGCVFFEMLTGRTLFDIVDFELERWIRTWNGGKNTQLWYLGGKIPDMDPRDPTVDLLRGLLCVEPTQRYGIARIIPHAYFLVDEDRQGSEFDYIEQAYNRRDIFDLIPEDGFSGTTTRHTFIPALRKYGGWLNPSGFFLVGHE</sequence>
<dbReference type="GO" id="GO:0005776">
    <property type="term" value="C:autophagosome"/>
    <property type="evidence" value="ECO:0007669"/>
    <property type="project" value="TreeGrafter"/>
</dbReference>
<feature type="compositionally biased region" description="Basic and acidic residues" evidence="6">
    <location>
        <begin position="242"/>
        <end position="252"/>
    </location>
</feature>
<dbReference type="Gene3D" id="1.10.510.10">
    <property type="entry name" value="Transferase(Phosphotransferase) domain 1"/>
    <property type="match status" value="1"/>
</dbReference>
<dbReference type="InterPro" id="IPR045269">
    <property type="entry name" value="Atg1-like"/>
</dbReference>
<protein>
    <recommendedName>
        <fullName evidence="1">non-specific serine/threonine protein kinase</fullName>
        <ecNumber evidence="1">2.7.11.1</ecNumber>
    </recommendedName>
</protein>
<gene>
    <name evidence="8" type="ORF">AAE3_LOCUS11067</name>
</gene>
<comment type="caution">
    <text evidence="8">The sequence shown here is derived from an EMBL/GenBank/DDBJ whole genome shotgun (WGS) entry which is preliminary data.</text>
</comment>
<evidence type="ECO:0000256" key="1">
    <source>
        <dbReference type="ARBA" id="ARBA00012513"/>
    </source>
</evidence>
<dbReference type="InterPro" id="IPR000719">
    <property type="entry name" value="Prot_kinase_dom"/>
</dbReference>
<evidence type="ECO:0000256" key="4">
    <source>
        <dbReference type="ARBA" id="ARBA00022777"/>
    </source>
</evidence>
<keyword evidence="9" id="KW-1185">Reference proteome</keyword>
<accession>A0A8S0X6G6</accession>
<dbReference type="PROSITE" id="PS00108">
    <property type="entry name" value="PROTEIN_KINASE_ST"/>
    <property type="match status" value="1"/>
</dbReference>
<dbReference type="GO" id="GO:0005829">
    <property type="term" value="C:cytosol"/>
    <property type="evidence" value="ECO:0007669"/>
    <property type="project" value="TreeGrafter"/>
</dbReference>